<protein>
    <recommendedName>
        <fullName evidence="5">ABC transmembrane type-1 domain-containing protein</fullName>
    </recommendedName>
</protein>
<evidence type="ECO:0000256" key="1">
    <source>
        <dbReference type="ARBA" id="ARBA00022692"/>
    </source>
</evidence>
<evidence type="ECO:0000256" key="3">
    <source>
        <dbReference type="ARBA" id="ARBA00023136"/>
    </source>
</evidence>
<evidence type="ECO:0000256" key="4">
    <source>
        <dbReference type="SAM" id="Phobius"/>
    </source>
</evidence>
<dbReference type="AlphaFoldDB" id="A0A383BBT3"/>
<feature type="non-terminal residue" evidence="6">
    <location>
        <position position="1"/>
    </location>
</feature>
<dbReference type="InterPro" id="IPR036640">
    <property type="entry name" value="ABC1_TM_sf"/>
</dbReference>
<reference evidence="6" key="1">
    <citation type="submission" date="2018-05" db="EMBL/GenBank/DDBJ databases">
        <authorList>
            <person name="Lanie J.A."/>
            <person name="Ng W.-L."/>
            <person name="Kazmierczak K.M."/>
            <person name="Andrzejewski T.M."/>
            <person name="Davidsen T.M."/>
            <person name="Wayne K.J."/>
            <person name="Tettelin H."/>
            <person name="Glass J.I."/>
            <person name="Rusch D."/>
            <person name="Podicherti R."/>
            <person name="Tsui H.-C.T."/>
            <person name="Winkler M.E."/>
        </authorList>
    </citation>
    <scope>NUCLEOTIDE SEQUENCE</scope>
</reference>
<accession>A0A383BBT3</accession>
<evidence type="ECO:0000313" key="6">
    <source>
        <dbReference type="EMBL" id="SVE17291.1"/>
    </source>
</evidence>
<name>A0A383BBT3_9ZZZZ</name>
<keyword evidence="3 4" id="KW-0472">Membrane</keyword>
<gene>
    <name evidence="6" type="ORF">METZ01_LOCUS470145</name>
</gene>
<sequence length="146" mass="16652">VRRVNENIESRYIDLLLKLWTHINSKRRKQLVVLLVLLVFSSFAEIVSIGAILPFLGVLVSPEQVFSNAVLQPFIRVLDISEPKQLILPLTVLFAVSALVAGLMRVVLLWERTRVNYHIGADLGHELYRSVLYQPYSAHMDRNSSD</sequence>
<feature type="transmembrane region" description="Helical" evidence="4">
    <location>
        <begin position="31"/>
        <end position="56"/>
    </location>
</feature>
<evidence type="ECO:0000256" key="2">
    <source>
        <dbReference type="ARBA" id="ARBA00022989"/>
    </source>
</evidence>
<keyword evidence="2 4" id="KW-1133">Transmembrane helix</keyword>
<feature type="transmembrane region" description="Helical" evidence="4">
    <location>
        <begin position="86"/>
        <end position="108"/>
    </location>
</feature>
<dbReference type="GO" id="GO:0016020">
    <property type="term" value="C:membrane"/>
    <property type="evidence" value="ECO:0007669"/>
    <property type="project" value="InterPro"/>
</dbReference>
<feature type="non-terminal residue" evidence="6">
    <location>
        <position position="146"/>
    </location>
</feature>
<keyword evidence="1 4" id="KW-0812">Transmembrane</keyword>
<dbReference type="Gene3D" id="1.20.1560.10">
    <property type="entry name" value="ABC transporter type 1, transmembrane domain"/>
    <property type="match status" value="1"/>
</dbReference>
<feature type="domain" description="ABC transmembrane type-1" evidence="5">
    <location>
        <begin position="32"/>
        <end position="146"/>
    </location>
</feature>
<dbReference type="PROSITE" id="PS50929">
    <property type="entry name" value="ABC_TM1F"/>
    <property type="match status" value="1"/>
</dbReference>
<dbReference type="EMBL" id="UINC01199049">
    <property type="protein sequence ID" value="SVE17291.1"/>
    <property type="molecule type" value="Genomic_DNA"/>
</dbReference>
<proteinExistence type="predicted"/>
<organism evidence="6">
    <name type="scientific">marine metagenome</name>
    <dbReference type="NCBI Taxonomy" id="408172"/>
    <lineage>
        <taxon>unclassified sequences</taxon>
        <taxon>metagenomes</taxon>
        <taxon>ecological metagenomes</taxon>
    </lineage>
</organism>
<dbReference type="SUPFAM" id="SSF90123">
    <property type="entry name" value="ABC transporter transmembrane region"/>
    <property type="match status" value="1"/>
</dbReference>
<dbReference type="InterPro" id="IPR011527">
    <property type="entry name" value="ABC1_TM_dom"/>
</dbReference>
<dbReference type="GO" id="GO:0005524">
    <property type="term" value="F:ATP binding"/>
    <property type="evidence" value="ECO:0007669"/>
    <property type="project" value="InterPro"/>
</dbReference>
<dbReference type="GO" id="GO:0140359">
    <property type="term" value="F:ABC-type transporter activity"/>
    <property type="evidence" value="ECO:0007669"/>
    <property type="project" value="InterPro"/>
</dbReference>
<evidence type="ECO:0000259" key="5">
    <source>
        <dbReference type="PROSITE" id="PS50929"/>
    </source>
</evidence>